<dbReference type="Pfam" id="PF07676">
    <property type="entry name" value="PD40"/>
    <property type="match status" value="2"/>
</dbReference>
<dbReference type="GO" id="GO:0006355">
    <property type="term" value="P:regulation of DNA-templated transcription"/>
    <property type="evidence" value="ECO:0007669"/>
    <property type="project" value="InterPro"/>
</dbReference>
<feature type="DNA-binding region" description="OmpR/PhoB-type" evidence="3">
    <location>
        <begin position="10"/>
        <end position="110"/>
    </location>
</feature>
<evidence type="ECO:0000259" key="5">
    <source>
        <dbReference type="PROSITE" id="PS51755"/>
    </source>
</evidence>
<dbReference type="InterPro" id="IPR011659">
    <property type="entry name" value="WD40"/>
</dbReference>
<dbReference type="KEGG" id="lcic:INQ41_02885"/>
<feature type="region of interest" description="Disordered" evidence="4">
    <location>
        <begin position="132"/>
        <end position="169"/>
    </location>
</feature>
<dbReference type="InterPro" id="IPR016032">
    <property type="entry name" value="Sig_transdc_resp-reg_C-effctor"/>
</dbReference>
<feature type="domain" description="OmpR/PhoB-type" evidence="5">
    <location>
        <begin position="10"/>
        <end position="110"/>
    </location>
</feature>
<dbReference type="GO" id="GO:0000160">
    <property type="term" value="P:phosphorelay signal transduction system"/>
    <property type="evidence" value="ECO:0007669"/>
    <property type="project" value="InterPro"/>
</dbReference>
<comment type="similarity">
    <text evidence="1">Belongs to the TolB family.</text>
</comment>
<sequence>MLLPDASSPPERLRIGQCTVDVLSREIHAPGARRPFRVTPKAMAVLLVLAASADRVVSREMLLEQVWPDTHPSDDVLTQAVTQLRKAFQEVRGDPRYIETIAKGGYRLLAPVESLEAPTLLATGAGAGTRAIAPEPASARPPPTGEAVAPTGTSPTGAPPAPSSHPSELPRSLWRPAVIVAALLVLVLVVALLGRWWMSYRDASEIPEPSPAEAAATAHANAERIEPFLITSAPGFELAPSLSPGGGQVAYMAVPEGQRNIAIMLQTTAPVAPRQLTFPQGMAEDSSPQWSPEGREIAFLRVTPGQDCRLMVIRPTGRGERTVAQCDPDNQPGFGWTPDGRGFILDRGAIAGLQVLDLASGEVRALDYDADPDRLDRSPRYSPDGRWIVFLRNLPLGDFWRVAASGGKAERLTRMSGEIRGWDWLADSSTLVYARRIDGISRLYRFDIASGDHVELGVEDGEQPAAARNAASLAYVLRHPRFGIYRFSVNGERAGERLFASSGRDRVPSIAPDGRQLVFASDRAGPFGLWWGDVDDPASLRMLEGIQPDTRQPAAWSSDGKRVLLVGTPADSRPGGTAQAGVFEVFPDSGRMSRLALRVGAPVQAAFAPGPDGPDQRLLVLADDGEGRLRLNLFDAARPSTPLATIDNVTRLQVDAPGKRVIFTRGGDPGLWQVDTELSAGSIRPVELPRGVTRWQHAWAATDRGGVFLVRRTPACPALLVQAPQAASVERDTQESSLCLDQERRASTRALTFSPRTGDLFVALAEYDRGDIGFSRLFAPQ</sequence>
<dbReference type="Gene3D" id="2.120.10.60">
    <property type="entry name" value="Tricorn protease N-terminal domain"/>
    <property type="match status" value="1"/>
</dbReference>
<keyword evidence="2 3" id="KW-0238">DNA-binding</keyword>
<dbReference type="PROSITE" id="PS51755">
    <property type="entry name" value="OMPR_PHOB"/>
    <property type="match status" value="1"/>
</dbReference>
<evidence type="ECO:0000313" key="6">
    <source>
        <dbReference type="EMBL" id="QOW20016.1"/>
    </source>
</evidence>
<dbReference type="SMART" id="SM00862">
    <property type="entry name" value="Trans_reg_C"/>
    <property type="match status" value="1"/>
</dbReference>
<dbReference type="SUPFAM" id="SSF46894">
    <property type="entry name" value="C-terminal effector domain of the bipartite response regulators"/>
    <property type="match status" value="1"/>
</dbReference>
<dbReference type="EMBL" id="CP063656">
    <property type="protein sequence ID" value="QOW20016.1"/>
    <property type="molecule type" value="Genomic_DNA"/>
</dbReference>
<dbReference type="Gene3D" id="1.10.10.10">
    <property type="entry name" value="Winged helix-like DNA-binding domain superfamily/Winged helix DNA-binding domain"/>
    <property type="match status" value="1"/>
</dbReference>
<dbReference type="GO" id="GO:0003677">
    <property type="term" value="F:DNA binding"/>
    <property type="evidence" value="ECO:0007669"/>
    <property type="project" value="UniProtKB-UniRule"/>
</dbReference>
<dbReference type="PANTHER" id="PTHR36842:SF1">
    <property type="entry name" value="PROTEIN TOLB"/>
    <property type="match status" value="1"/>
</dbReference>
<name>A0A7S6UGT0_9GAMM</name>
<accession>A0A7S6UGT0</accession>
<dbReference type="Gene3D" id="2.120.10.30">
    <property type="entry name" value="TolB, C-terminal domain"/>
    <property type="match status" value="2"/>
</dbReference>
<dbReference type="InterPro" id="IPR011042">
    <property type="entry name" value="6-blade_b-propeller_TolB-like"/>
</dbReference>
<dbReference type="RefSeq" id="WP_193986052.1">
    <property type="nucleotide sequence ID" value="NZ_CP063656.1"/>
</dbReference>
<evidence type="ECO:0000313" key="7">
    <source>
        <dbReference type="Proteomes" id="UP000594059"/>
    </source>
</evidence>
<evidence type="ECO:0000256" key="3">
    <source>
        <dbReference type="PROSITE-ProRule" id="PRU01091"/>
    </source>
</evidence>
<dbReference type="PANTHER" id="PTHR36842">
    <property type="entry name" value="PROTEIN TOLB HOMOLOG"/>
    <property type="match status" value="1"/>
</dbReference>
<dbReference type="SUPFAM" id="SSF82171">
    <property type="entry name" value="DPP6 N-terminal domain-like"/>
    <property type="match status" value="1"/>
</dbReference>
<dbReference type="AlphaFoldDB" id="A0A7S6UGT0"/>
<protein>
    <submittedName>
        <fullName evidence="6">Winged helix-turn-helix domain-containing protein</fullName>
    </submittedName>
</protein>
<dbReference type="Pfam" id="PF00486">
    <property type="entry name" value="Trans_reg_C"/>
    <property type="match status" value="1"/>
</dbReference>
<organism evidence="6 7">
    <name type="scientific">Novilysobacter ciconiae</name>
    <dbReference type="NCBI Taxonomy" id="2781022"/>
    <lineage>
        <taxon>Bacteria</taxon>
        <taxon>Pseudomonadati</taxon>
        <taxon>Pseudomonadota</taxon>
        <taxon>Gammaproteobacteria</taxon>
        <taxon>Lysobacterales</taxon>
        <taxon>Lysobacteraceae</taxon>
        <taxon>Novilysobacter</taxon>
    </lineage>
</organism>
<proteinExistence type="inferred from homology"/>
<dbReference type="InterPro" id="IPR001867">
    <property type="entry name" value="OmpR/PhoB-type_DNA-bd"/>
</dbReference>
<dbReference type="CDD" id="cd00383">
    <property type="entry name" value="trans_reg_C"/>
    <property type="match status" value="1"/>
</dbReference>
<evidence type="ECO:0000256" key="4">
    <source>
        <dbReference type="SAM" id="MobiDB-lite"/>
    </source>
</evidence>
<evidence type="ECO:0000256" key="2">
    <source>
        <dbReference type="ARBA" id="ARBA00023125"/>
    </source>
</evidence>
<keyword evidence="7" id="KW-1185">Reference proteome</keyword>
<dbReference type="Proteomes" id="UP000594059">
    <property type="component" value="Chromosome"/>
</dbReference>
<reference evidence="6 7" key="1">
    <citation type="submission" date="2020-10" db="EMBL/GenBank/DDBJ databases">
        <title>complete genome sequencing of Lysobacter sp. H21R20.</title>
        <authorList>
            <person name="Bae J.-W."/>
            <person name="Lee S.-Y."/>
        </authorList>
    </citation>
    <scope>NUCLEOTIDE SEQUENCE [LARGE SCALE GENOMIC DNA]</scope>
    <source>
        <strain evidence="6 7">H21R20</strain>
    </source>
</reference>
<gene>
    <name evidence="6" type="ORF">INQ41_02885</name>
</gene>
<evidence type="ECO:0000256" key="1">
    <source>
        <dbReference type="ARBA" id="ARBA00009820"/>
    </source>
</evidence>
<dbReference type="InterPro" id="IPR036388">
    <property type="entry name" value="WH-like_DNA-bd_sf"/>
</dbReference>